<keyword evidence="4" id="KW-1185">Reference proteome</keyword>
<accession>A0A4T0X382</accession>
<dbReference type="Proteomes" id="UP000307173">
    <property type="component" value="Unassembled WGS sequence"/>
</dbReference>
<dbReference type="InterPro" id="IPR013945">
    <property type="entry name" value="Pkr1"/>
</dbReference>
<dbReference type="Pfam" id="PF08636">
    <property type="entry name" value="Pkr1"/>
    <property type="match status" value="1"/>
</dbReference>
<protein>
    <submittedName>
        <fullName evidence="3">Uncharacterized protein</fullName>
    </submittedName>
</protein>
<organism evidence="3 4">
    <name type="scientific">Pichia inconspicua</name>
    <dbReference type="NCBI Taxonomy" id="52247"/>
    <lineage>
        <taxon>Eukaryota</taxon>
        <taxon>Fungi</taxon>
        <taxon>Dikarya</taxon>
        <taxon>Ascomycota</taxon>
        <taxon>Saccharomycotina</taxon>
        <taxon>Pichiomycetes</taxon>
        <taxon>Pichiales</taxon>
        <taxon>Pichiaceae</taxon>
        <taxon>Pichia</taxon>
    </lineage>
</organism>
<keyword evidence="2" id="KW-0812">Transmembrane</keyword>
<reference evidence="3 4" key="1">
    <citation type="journal article" date="2019" name="Front. Genet.">
        <title>Whole-Genome Sequencing of the Opportunistic Yeast Pathogen Candida inconspicua Uncovers Its Hybrid Origin.</title>
        <authorList>
            <person name="Mixao V."/>
            <person name="Hansen A.P."/>
            <person name="Saus E."/>
            <person name="Boekhout T."/>
            <person name="Lass-Florl C."/>
            <person name="Gabaldon T."/>
        </authorList>
    </citation>
    <scope>NUCLEOTIDE SEQUENCE [LARGE SCALE GENOMIC DNA]</scope>
    <source>
        <strain evidence="3 4">CBS 180</strain>
    </source>
</reference>
<sequence>MSNFFVSLWESVFQPGTNPALITATHGSFVFLTLSLIWMVFTTGSIHFVNLLIIALCLWASVTWFLHELEKEKGKLKTNEELAAEAEKLSKDDSTEIKEDKKGK</sequence>
<evidence type="ECO:0000313" key="3">
    <source>
        <dbReference type="EMBL" id="TID29801.1"/>
    </source>
</evidence>
<comment type="caution">
    <text evidence="3">The sequence shown here is derived from an EMBL/GenBank/DDBJ whole genome shotgun (WGS) entry which is preliminary data.</text>
</comment>
<dbReference type="GO" id="GO:0005789">
    <property type="term" value="C:endoplasmic reticulum membrane"/>
    <property type="evidence" value="ECO:0007669"/>
    <property type="project" value="TreeGrafter"/>
</dbReference>
<evidence type="ECO:0000256" key="1">
    <source>
        <dbReference type="SAM" id="MobiDB-lite"/>
    </source>
</evidence>
<feature type="transmembrane region" description="Helical" evidence="2">
    <location>
        <begin position="48"/>
        <end position="67"/>
    </location>
</feature>
<feature type="region of interest" description="Disordered" evidence="1">
    <location>
        <begin position="85"/>
        <end position="104"/>
    </location>
</feature>
<dbReference type="EMBL" id="SELW01000247">
    <property type="protein sequence ID" value="TID29801.1"/>
    <property type="molecule type" value="Genomic_DNA"/>
</dbReference>
<proteinExistence type="predicted"/>
<name>A0A4T0X382_9ASCO</name>
<dbReference type="PANTHER" id="PTHR28251">
    <property type="entry name" value="V-TYPE ATPASE ASSEMBLY FACTOR PKR1"/>
    <property type="match status" value="1"/>
</dbReference>
<gene>
    <name evidence="3" type="ORF">CANINC_001616</name>
</gene>
<dbReference type="OrthoDB" id="9626941at2759"/>
<keyword evidence="2" id="KW-0472">Membrane</keyword>
<feature type="transmembrane region" description="Helical" evidence="2">
    <location>
        <begin position="20"/>
        <end position="41"/>
    </location>
</feature>
<evidence type="ECO:0000313" key="4">
    <source>
        <dbReference type="Proteomes" id="UP000307173"/>
    </source>
</evidence>
<keyword evidence="2" id="KW-1133">Transmembrane helix</keyword>
<dbReference type="PANTHER" id="PTHR28251:SF1">
    <property type="entry name" value="V-TYPE ATPASE ASSEMBLY FACTOR PKR1"/>
    <property type="match status" value="1"/>
</dbReference>
<evidence type="ECO:0000256" key="2">
    <source>
        <dbReference type="SAM" id="Phobius"/>
    </source>
</evidence>
<dbReference type="AlphaFoldDB" id="A0A4T0X382"/>
<dbReference type="STRING" id="52247.A0A4T0X382"/>
<dbReference type="GO" id="GO:0070072">
    <property type="term" value="P:vacuolar proton-transporting V-type ATPase complex assembly"/>
    <property type="evidence" value="ECO:0007669"/>
    <property type="project" value="InterPro"/>
</dbReference>